<gene>
    <name evidence="3" type="ORF">R3P38DRAFT_2851792</name>
</gene>
<keyword evidence="1" id="KW-0175">Coiled coil</keyword>
<reference evidence="3 4" key="1">
    <citation type="journal article" date="2024" name="J Genomics">
        <title>Draft genome sequencing and assembly of Favolaschia claudopus CIRM-BRFM 2984 isolated from oak limbs.</title>
        <authorList>
            <person name="Navarro D."/>
            <person name="Drula E."/>
            <person name="Chaduli D."/>
            <person name="Cazenave R."/>
            <person name="Ahrendt S."/>
            <person name="Wang J."/>
            <person name="Lipzen A."/>
            <person name="Daum C."/>
            <person name="Barry K."/>
            <person name="Grigoriev I.V."/>
            <person name="Favel A."/>
            <person name="Rosso M.N."/>
            <person name="Martin F."/>
        </authorList>
    </citation>
    <scope>NUCLEOTIDE SEQUENCE [LARGE SCALE GENOMIC DNA]</scope>
    <source>
        <strain evidence="3 4">CIRM-BRFM 2984</strain>
    </source>
</reference>
<feature type="region of interest" description="Disordered" evidence="2">
    <location>
        <begin position="210"/>
        <end position="242"/>
    </location>
</feature>
<keyword evidence="4" id="KW-1185">Reference proteome</keyword>
<evidence type="ECO:0000256" key="2">
    <source>
        <dbReference type="SAM" id="MobiDB-lite"/>
    </source>
</evidence>
<sequence>MAECWLHMPNFADDSWLDLLEFTGFSNQSDDSLTSAIMNFKSPQHPCYKNRDPKSQLNPTLKCNLKYIKMDVASIPDGYPYALHAIEALNYGQNADIGTPGDAYIDLELNAHALYAKLEVTWAKWPGPEADLSQQLVHPHLLNDDNRGRFVSLLPEKGVEWVSRRTIIYRQDPETPRSAETLIKQHLVDRGLVSRGRFVRKSQAASSIDITSSSESESEFGFESGAEPAPKFTSDSGLDGIRPSKRARRIASVSRPDHIQTKLEKELVALQADEELKQLKTKKNQLMAALGCQHSSTLPSEVLQGLEKHYLSAEAKQDIPDLKTQIKQVKDALRAMEARRQAAEKQVAEYKQKNNLL</sequence>
<dbReference type="EMBL" id="JAWWNJ010000006">
    <property type="protein sequence ID" value="KAK7053730.1"/>
    <property type="molecule type" value="Genomic_DNA"/>
</dbReference>
<protein>
    <submittedName>
        <fullName evidence="3">Uncharacterized protein</fullName>
    </submittedName>
</protein>
<evidence type="ECO:0000256" key="1">
    <source>
        <dbReference type="SAM" id="Coils"/>
    </source>
</evidence>
<comment type="caution">
    <text evidence="3">The sequence shown here is derived from an EMBL/GenBank/DDBJ whole genome shotgun (WGS) entry which is preliminary data.</text>
</comment>
<feature type="coiled-coil region" evidence="1">
    <location>
        <begin position="269"/>
        <end position="353"/>
    </location>
</feature>
<dbReference type="AlphaFoldDB" id="A0AAW0DR44"/>
<evidence type="ECO:0000313" key="4">
    <source>
        <dbReference type="Proteomes" id="UP001362999"/>
    </source>
</evidence>
<name>A0AAW0DR44_9AGAR</name>
<accession>A0AAW0DR44</accession>
<evidence type="ECO:0000313" key="3">
    <source>
        <dbReference type="EMBL" id="KAK7053730.1"/>
    </source>
</evidence>
<proteinExistence type="predicted"/>
<feature type="compositionally biased region" description="Low complexity" evidence="2">
    <location>
        <begin position="210"/>
        <end position="227"/>
    </location>
</feature>
<organism evidence="3 4">
    <name type="scientific">Favolaschia claudopus</name>
    <dbReference type="NCBI Taxonomy" id="2862362"/>
    <lineage>
        <taxon>Eukaryota</taxon>
        <taxon>Fungi</taxon>
        <taxon>Dikarya</taxon>
        <taxon>Basidiomycota</taxon>
        <taxon>Agaricomycotina</taxon>
        <taxon>Agaricomycetes</taxon>
        <taxon>Agaricomycetidae</taxon>
        <taxon>Agaricales</taxon>
        <taxon>Marasmiineae</taxon>
        <taxon>Mycenaceae</taxon>
        <taxon>Favolaschia</taxon>
    </lineage>
</organism>
<dbReference type="Proteomes" id="UP001362999">
    <property type="component" value="Unassembled WGS sequence"/>
</dbReference>